<dbReference type="GO" id="GO:0030897">
    <property type="term" value="C:HOPS complex"/>
    <property type="evidence" value="ECO:0007669"/>
    <property type="project" value="TreeGrafter"/>
</dbReference>
<reference evidence="5" key="1">
    <citation type="submission" date="2022-10" db="EMBL/GenBank/DDBJ databases">
        <title>Determination and structural analysis of whole genome sequence of Sarocladium strictum F4-1.</title>
        <authorList>
            <person name="Hu L."/>
            <person name="Jiang Y."/>
        </authorList>
    </citation>
    <scope>NUCLEOTIDE SEQUENCE</scope>
    <source>
        <strain evidence="5">F4-1</strain>
    </source>
</reference>
<dbReference type="InterPro" id="IPR045111">
    <property type="entry name" value="Vps41/Vps8"/>
</dbReference>
<proteinExistence type="inferred from homology"/>
<accession>A0AA39GBK9</accession>
<dbReference type="InterPro" id="IPR025941">
    <property type="entry name" value="Vps8_central_dom"/>
</dbReference>
<comment type="similarity">
    <text evidence="1">Belongs to the VPS8 family.</text>
</comment>
<evidence type="ECO:0000259" key="3">
    <source>
        <dbReference type="Pfam" id="PF12816"/>
    </source>
</evidence>
<name>A0AA39GBK9_SARSR</name>
<dbReference type="GO" id="GO:0034058">
    <property type="term" value="P:endosomal vesicle fusion"/>
    <property type="evidence" value="ECO:0007669"/>
    <property type="project" value="TreeGrafter"/>
</dbReference>
<dbReference type="PANTHER" id="PTHR12616:SF8">
    <property type="entry name" value="VACUOLAR PROTEIN SORTING-ASSOCIATED PROTEIN 8 HOMOLOG"/>
    <property type="match status" value="1"/>
</dbReference>
<feature type="compositionally biased region" description="Low complexity" evidence="2">
    <location>
        <begin position="96"/>
        <end position="117"/>
    </location>
</feature>
<dbReference type="Pfam" id="PF12816">
    <property type="entry name" value="TPR_Vps8"/>
    <property type="match status" value="1"/>
</dbReference>
<feature type="compositionally biased region" description="Low complexity" evidence="2">
    <location>
        <begin position="138"/>
        <end position="151"/>
    </location>
</feature>
<dbReference type="GO" id="GO:0006623">
    <property type="term" value="P:protein targeting to vacuole"/>
    <property type="evidence" value="ECO:0007669"/>
    <property type="project" value="InterPro"/>
</dbReference>
<protein>
    <recommendedName>
        <fullName evidence="7">Vacuolar protein sorting-associated protein 8 central domain-containing protein</fullName>
    </recommendedName>
</protein>
<evidence type="ECO:0000256" key="1">
    <source>
        <dbReference type="ARBA" id="ARBA00009422"/>
    </source>
</evidence>
<organism evidence="5 6">
    <name type="scientific">Sarocladium strictum</name>
    <name type="common">Black bundle disease fungus</name>
    <name type="synonym">Acremonium strictum</name>
    <dbReference type="NCBI Taxonomy" id="5046"/>
    <lineage>
        <taxon>Eukaryota</taxon>
        <taxon>Fungi</taxon>
        <taxon>Dikarya</taxon>
        <taxon>Ascomycota</taxon>
        <taxon>Pezizomycotina</taxon>
        <taxon>Sordariomycetes</taxon>
        <taxon>Hypocreomycetidae</taxon>
        <taxon>Hypocreales</taxon>
        <taxon>Sarocladiaceae</taxon>
        <taxon>Sarocladium</taxon>
    </lineage>
</organism>
<sequence>MVDSEDLSPNAGDKGSTDTDGPAATRNGDEDVAQLVADDATPGEEPVLTLDEPKKTLGDALHEAEELSSIDGASVDALPRRAGSPIDSLMSGPDDSPSIQGSLISSPGSSILPSLASRPGLSSPTPSFRPFDRRFKSRISSSGSIHGVGSRPSSPAFLSSHSRHASLSSNFVLDQSDTDTPSPPWEVVRWTRLKKLNGQAFSEAGKRNFGTPTFMTVAAQIVIGTSKGIILIFDYNQNLKMIIGPGTKAVESGPITALAISADHTTVAGGHASGNIFTWDTSRASRPFLTIPHIDPLQAHDRTADGHVPDVAVTHLGFLGTRHTALVSADEKGMAFSHLATRGTGALGRTVKTTRILGRYPDAPPPSGKTLKPSTVLAFGSLPLGNVERATDTMGLTAMLTPYLLVIVSTTPVAQTQHKSARPKDVVAHSALTGCLAWFPAVKLKTPDVHTGSDLSKVKLAYCWSNVLTVLDVDEIPSEDSDHPPTLKFKARSRWKCEEAIVAVQWLSRSVLTVLTITQRLIVLEDRTMRMTDAFDLLQRYIYHKDLFSEQLHNLVEQLDENDVAMHGVVADAFYMSFRAYKGRLFLLGFNEVCIGALSNWADRLIAMMEHGDYIGAIQLATSYYTGDADKLTVGLPEDANLRHTMVRDKVMEIMSASLKYAFGQRQKNLDTVDDEHMKQLAEICFSSCLSIDNTDFLFEDMYEWYEEAGLEGIFLETLEPYILEGSVVIVPPAVVKDLVTHFVSKGWESRLEEMICHMETMTLDLDQVTLLCKQHSLYDALTYVWNHALGDYITPMIDLLSLLVPIMSNGDSGSGVVHDDFFSVNAVKLFPYLSYTLTGRVYPNEEPMDEDTAMKAKSEIYWFLFSGKTIEWPKGSGREFETNPGRDYQPTFPYLRLILKYDAPSFLSSLNEAFEDPFLNDPTEAQVNGTSRIDMPEEQIFGLTINRQYVLSILLDVMNPDDFAPQDTIYLDMFIARNLPKFPQYLLFPGSTLSKVLTGLCHYPGEDLAEDAQLSAEYLLSAFQPSDMASFMPLFKKAGFYRILKRIHKLDKHYGQLIRTYFEDPEDQEQVFEAVADCLRPQSGLNGRQVEEVLDVVKEFARQLLEISPERTADTLAAQDEGMHEHVLSSAADATDLQHAYLKALLEPDASAKTHKLTQDRDLVERYVQLMCSYEPGHVSDYIEAVQSTDLRLDNLLPTMEETGVIDAAVVLMAREGQIKEAMNRLIRHLHTLESTLQGVLSGIDEADDTWELQRSAEDLLQSLQNFVHVGVWLCQGQTKSSKKVISVSKKSKSSAGESLSADEALWLDLIDACVQITRNLSPSLGAAIDQAGDGELDEKRLFLLLRSLVQHTFTSLLTVTSSQSDGSPSSRMLTNAGANLSFLRILRAFLARAAASSPNLADLRGVLSSIFAAYAYEESILRLSNRLLERNLFVNVAQSVELRQRGWRPRGSTCEACGRRVWGAGVAGGAVFEAWEDKMALEDGKKREKKARKEEENGVSRGKGKSLDTRPSSMLVEGTVAQGTAPEAGAEGDDAQTAAMLADQEEAAKKEPPLGPLVVLACRHIYHQSCLDALQEKQGGPPREREYRCPIDG</sequence>
<evidence type="ECO:0000256" key="2">
    <source>
        <dbReference type="SAM" id="MobiDB-lite"/>
    </source>
</evidence>
<feature type="compositionally biased region" description="Basic and acidic residues" evidence="2">
    <location>
        <begin position="51"/>
        <end position="65"/>
    </location>
</feature>
<evidence type="ECO:0000313" key="5">
    <source>
        <dbReference type="EMBL" id="KAK0384056.1"/>
    </source>
</evidence>
<feature type="domain" description="Vacuolar protein sorting-associated protein 8 central" evidence="3">
    <location>
        <begin position="714"/>
        <end position="915"/>
    </location>
</feature>
<dbReference type="Gene3D" id="2.130.10.10">
    <property type="entry name" value="YVTN repeat-like/Quinoprotein amine dehydrogenase"/>
    <property type="match status" value="1"/>
</dbReference>
<dbReference type="InterPro" id="IPR036322">
    <property type="entry name" value="WD40_repeat_dom_sf"/>
</dbReference>
<feature type="domain" description="VPS8-like TPR-like repeats" evidence="4">
    <location>
        <begin position="1255"/>
        <end position="1445"/>
    </location>
</feature>
<comment type="caution">
    <text evidence="5">The sequence shown here is derived from an EMBL/GenBank/DDBJ whole genome shotgun (WGS) entry which is preliminary data.</text>
</comment>
<dbReference type="InterPro" id="IPR015943">
    <property type="entry name" value="WD40/YVTN_repeat-like_dom_sf"/>
</dbReference>
<dbReference type="EMBL" id="JAPDFR010000008">
    <property type="protein sequence ID" value="KAK0384056.1"/>
    <property type="molecule type" value="Genomic_DNA"/>
</dbReference>
<evidence type="ECO:0000259" key="4">
    <source>
        <dbReference type="Pfam" id="PF25066"/>
    </source>
</evidence>
<dbReference type="Pfam" id="PF25066">
    <property type="entry name" value="TPR_VPS8_2"/>
    <property type="match status" value="1"/>
</dbReference>
<feature type="compositionally biased region" description="Basic and acidic residues" evidence="2">
    <location>
        <begin position="1485"/>
        <end position="1500"/>
    </location>
</feature>
<evidence type="ECO:0008006" key="7">
    <source>
        <dbReference type="Google" id="ProtNLM"/>
    </source>
</evidence>
<dbReference type="GO" id="GO:0005770">
    <property type="term" value="C:late endosome"/>
    <property type="evidence" value="ECO:0007669"/>
    <property type="project" value="TreeGrafter"/>
</dbReference>
<keyword evidence="6" id="KW-1185">Reference proteome</keyword>
<dbReference type="Proteomes" id="UP001175261">
    <property type="component" value="Unassembled WGS sequence"/>
</dbReference>
<evidence type="ECO:0000313" key="6">
    <source>
        <dbReference type="Proteomes" id="UP001175261"/>
    </source>
</evidence>
<dbReference type="PANTHER" id="PTHR12616">
    <property type="entry name" value="VACUOLAR PROTEIN SORTING VPS41"/>
    <property type="match status" value="1"/>
</dbReference>
<feature type="region of interest" description="Disordered" evidence="2">
    <location>
        <begin position="1"/>
        <end position="160"/>
    </location>
</feature>
<dbReference type="Pfam" id="PF23410">
    <property type="entry name" value="Beta-prop_VPS8"/>
    <property type="match status" value="1"/>
</dbReference>
<dbReference type="SUPFAM" id="SSF50978">
    <property type="entry name" value="WD40 repeat-like"/>
    <property type="match status" value="1"/>
</dbReference>
<dbReference type="InterPro" id="IPR059070">
    <property type="entry name" value="TPR_VPS8_2"/>
</dbReference>
<gene>
    <name evidence="5" type="ORF">NLU13_8145</name>
</gene>
<feature type="region of interest" description="Disordered" evidence="2">
    <location>
        <begin position="1485"/>
        <end position="1515"/>
    </location>
</feature>